<evidence type="ECO:0000256" key="2">
    <source>
        <dbReference type="ARBA" id="ARBA00023125"/>
    </source>
</evidence>
<dbReference type="SUPFAM" id="SSF46785">
    <property type="entry name" value="Winged helix' DNA-binding domain"/>
    <property type="match status" value="1"/>
</dbReference>
<reference evidence="5 6" key="1">
    <citation type="submission" date="2020-04" db="EMBL/GenBank/DDBJ databases">
        <authorList>
            <person name="De Canck E."/>
        </authorList>
    </citation>
    <scope>NUCLEOTIDE SEQUENCE [LARGE SCALE GENOMIC DNA]</scope>
    <source>
        <strain evidence="5 6">LMG 27177</strain>
    </source>
</reference>
<dbReference type="GO" id="GO:0003700">
    <property type="term" value="F:DNA-binding transcription factor activity"/>
    <property type="evidence" value="ECO:0007669"/>
    <property type="project" value="InterPro"/>
</dbReference>
<organism evidence="5 6">
    <name type="scientific">Paraburkholderia fynbosensis</name>
    <dbReference type="NCBI Taxonomy" id="1200993"/>
    <lineage>
        <taxon>Bacteria</taxon>
        <taxon>Pseudomonadati</taxon>
        <taxon>Pseudomonadota</taxon>
        <taxon>Betaproteobacteria</taxon>
        <taxon>Burkholderiales</taxon>
        <taxon>Burkholderiaceae</taxon>
        <taxon>Paraburkholderia</taxon>
    </lineage>
</organism>
<dbReference type="Pfam" id="PF00392">
    <property type="entry name" value="GntR"/>
    <property type="match status" value="1"/>
</dbReference>
<evidence type="ECO:0000256" key="1">
    <source>
        <dbReference type="ARBA" id="ARBA00023015"/>
    </source>
</evidence>
<dbReference type="AlphaFoldDB" id="A0A6J5H1V4"/>
<evidence type="ECO:0000313" key="5">
    <source>
        <dbReference type="EMBL" id="CAB3809729.1"/>
    </source>
</evidence>
<dbReference type="CDD" id="cd07377">
    <property type="entry name" value="WHTH_GntR"/>
    <property type="match status" value="1"/>
</dbReference>
<proteinExistence type="predicted"/>
<dbReference type="EMBL" id="CADIKI010000030">
    <property type="protein sequence ID" value="CAB3809729.1"/>
    <property type="molecule type" value="Genomic_DNA"/>
</dbReference>
<keyword evidence="3" id="KW-0804">Transcription</keyword>
<accession>A0A6J5H1V4</accession>
<evidence type="ECO:0000259" key="4">
    <source>
        <dbReference type="PROSITE" id="PS50949"/>
    </source>
</evidence>
<dbReference type="Pfam" id="PF07729">
    <property type="entry name" value="FCD"/>
    <property type="match status" value="1"/>
</dbReference>
<keyword evidence="2" id="KW-0238">DNA-binding</keyword>
<protein>
    <submittedName>
        <fullName evidence="5">L-lactate dehydrogenase operon regulatory protein</fullName>
    </submittedName>
</protein>
<keyword evidence="6" id="KW-1185">Reference proteome</keyword>
<dbReference type="InterPro" id="IPR000524">
    <property type="entry name" value="Tscrpt_reg_HTH_GntR"/>
</dbReference>
<dbReference type="PROSITE" id="PS50949">
    <property type="entry name" value="HTH_GNTR"/>
    <property type="match status" value="1"/>
</dbReference>
<dbReference type="SUPFAM" id="SSF48008">
    <property type="entry name" value="GntR ligand-binding domain-like"/>
    <property type="match status" value="1"/>
</dbReference>
<dbReference type="PRINTS" id="PR00035">
    <property type="entry name" value="HTHGNTR"/>
</dbReference>
<sequence length="229" mass="25113">MENLTRPNDVRRLYQKVADQIRSHIYSGEFPKGSRLPPERELAQLIGVSRPSLREALIALEIEGAVEVRSGSGVYVTLNIDVADSSTSLGESPSEIMDARASIEGAVAAKACARVTNEGLTALQNLLENMRATIHDGGVPLDQDRQFHVMLAAQTGNSVLMRIVGELFDERQGIMLAKLRGQSESSDTWRKAQLEHELIYAALEAKDPGQAEAAMRMHLHNSAVRWLGT</sequence>
<dbReference type="Gene3D" id="1.10.10.10">
    <property type="entry name" value="Winged helix-like DNA-binding domain superfamily/Winged helix DNA-binding domain"/>
    <property type="match status" value="1"/>
</dbReference>
<dbReference type="GO" id="GO:0003677">
    <property type="term" value="F:DNA binding"/>
    <property type="evidence" value="ECO:0007669"/>
    <property type="project" value="UniProtKB-KW"/>
</dbReference>
<dbReference type="Gene3D" id="1.20.120.530">
    <property type="entry name" value="GntR ligand-binding domain-like"/>
    <property type="match status" value="1"/>
</dbReference>
<dbReference type="SMART" id="SM00895">
    <property type="entry name" value="FCD"/>
    <property type="match status" value="1"/>
</dbReference>
<dbReference type="InterPro" id="IPR008920">
    <property type="entry name" value="TF_FadR/GntR_C"/>
</dbReference>
<evidence type="ECO:0000313" key="6">
    <source>
        <dbReference type="Proteomes" id="UP000494252"/>
    </source>
</evidence>
<dbReference type="Proteomes" id="UP000494252">
    <property type="component" value="Unassembled WGS sequence"/>
</dbReference>
<name>A0A6J5H1V4_9BURK</name>
<dbReference type="InterPro" id="IPR036388">
    <property type="entry name" value="WH-like_DNA-bd_sf"/>
</dbReference>
<dbReference type="InterPro" id="IPR011711">
    <property type="entry name" value="GntR_C"/>
</dbReference>
<keyword evidence="1" id="KW-0805">Transcription regulation</keyword>
<evidence type="ECO:0000256" key="3">
    <source>
        <dbReference type="ARBA" id="ARBA00023163"/>
    </source>
</evidence>
<gene>
    <name evidence="5" type="primary">lldR_3</name>
    <name evidence="5" type="ORF">LMG27177_06890</name>
</gene>
<dbReference type="RefSeq" id="WP_175165905.1">
    <property type="nucleotide sequence ID" value="NZ_CADIKI010000030.1"/>
</dbReference>
<feature type="domain" description="HTH gntR-type" evidence="4">
    <location>
        <begin position="11"/>
        <end position="79"/>
    </location>
</feature>
<dbReference type="InterPro" id="IPR036390">
    <property type="entry name" value="WH_DNA-bd_sf"/>
</dbReference>
<dbReference type="PANTHER" id="PTHR43537">
    <property type="entry name" value="TRANSCRIPTIONAL REGULATOR, GNTR FAMILY"/>
    <property type="match status" value="1"/>
</dbReference>
<dbReference type="SMART" id="SM00345">
    <property type="entry name" value="HTH_GNTR"/>
    <property type="match status" value="1"/>
</dbReference>
<dbReference type="PANTHER" id="PTHR43537:SF5">
    <property type="entry name" value="UXU OPERON TRANSCRIPTIONAL REGULATOR"/>
    <property type="match status" value="1"/>
</dbReference>